<comment type="caution">
    <text evidence="1">The sequence shown here is derived from an EMBL/GenBank/DDBJ whole genome shotgun (WGS) entry which is preliminary data.</text>
</comment>
<evidence type="ECO:0000313" key="1">
    <source>
        <dbReference type="EMBL" id="TKJ82644.1"/>
    </source>
</evidence>
<proteinExistence type="predicted"/>
<reference evidence="1 2" key="1">
    <citation type="journal article" date="2019" name="Sci. Rep.">
        <title>Differences in resource use lead to coexistence of seed-transmitted microbial populations.</title>
        <authorList>
            <person name="Torres-Cortes G."/>
            <person name="Garcia B.J."/>
            <person name="Compant S."/>
            <person name="Rezki S."/>
            <person name="Jones P."/>
            <person name="Preveaux A."/>
            <person name="Briand M."/>
            <person name="Roulet A."/>
            <person name="Bouchez O."/>
            <person name="Jacobson D."/>
            <person name="Barret M."/>
        </authorList>
    </citation>
    <scope>NUCLEOTIDE SEQUENCE [LARGE SCALE GENOMIC DNA]</scope>
    <source>
        <strain evidence="1 2">CFBP13511</strain>
    </source>
</reference>
<dbReference type="AlphaFoldDB" id="A0A4U3EQT3"/>
<sequence length="308" mass="35206">MDNEFFQKIKEEIFNAAFAKNGRCSLLIDASLKQYQSNSFLYDALKDYPLYPIIFYQDELHDALPLYLVPLDVHSIRDKELFHNSIHHALYELGAERINNGEGRSVCAWISTPLTTEQLSESISRSAVQTTQSGGDVLIRYFDPSVFGLLLPVLDGWQKQQLLRNINAWCYIDGDATAQVVNGNGESVKKLSFSLELTESNWIDLNNILVINNILRKYREINGMGKVNEQQAGRLLQPALRYFYDHFSSVGEGVNEFGLDILTAQQLFYQRGVFEQYLRNKYAANLPLYSDVKSRVGCMEWEKAFSLA</sequence>
<dbReference type="RefSeq" id="WP_137270255.1">
    <property type="nucleotide sequence ID" value="NZ_QGAC01000056.1"/>
</dbReference>
<dbReference type="Proteomes" id="UP000306393">
    <property type="component" value="Unassembled WGS sequence"/>
</dbReference>
<organism evidence="1 2">
    <name type="scientific">Erwinia persicina</name>
    <dbReference type="NCBI Taxonomy" id="55211"/>
    <lineage>
        <taxon>Bacteria</taxon>
        <taxon>Pseudomonadati</taxon>
        <taxon>Pseudomonadota</taxon>
        <taxon>Gammaproteobacteria</taxon>
        <taxon>Enterobacterales</taxon>
        <taxon>Erwiniaceae</taxon>
        <taxon>Erwinia</taxon>
    </lineage>
</organism>
<gene>
    <name evidence="1" type="ORF">EpCFBP13511_23990</name>
</gene>
<dbReference type="OrthoDB" id="5999836at2"/>
<dbReference type="EMBL" id="QGAC01000056">
    <property type="protein sequence ID" value="TKJ82644.1"/>
    <property type="molecule type" value="Genomic_DNA"/>
</dbReference>
<protein>
    <submittedName>
        <fullName evidence="1">Uncharacterized protein</fullName>
    </submittedName>
</protein>
<name>A0A4U3EQT3_9GAMM</name>
<evidence type="ECO:0000313" key="2">
    <source>
        <dbReference type="Proteomes" id="UP000306393"/>
    </source>
</evidence>
<accession>A0A4U3EQT3</accession>